<dbReference type="InterPro" id="IPR018060">
    <property type="entry name" value="HTH_AraC"/>
</dbReference>
<evidence type="ECO:0000259" key="5">
    <source>
        <dbReference type="PROSITE" id="PS01124"/>
    </source>
</evidence>
<keyword evidence="2" id="KW-0238">DNA-binding</keyword>
<evidence type="ECO:0000256" key="2">
    <source>
        <dbReference type="ARBA" id="ARBA00023125"/>
    </source>
</evidence>
<gene>
    <name evidence="6" type="ORF">RQC66_43060</name>
</gene>
<dbReference type="PROSITE" id="PS00041">
    <property type="entry name" value="HTH_ARAC_FAMILY_1"/>
    <property type="match status" value="1"/>
</dbReference>
<dbReference type="InterPro" id="IPR018062">
    <property type="entry name" value="HTH_AraC-typ_CS"/>
</dbReference>
<comment type="caution">
    <text evidence="6">The sequence shown here is derived from an EMBL/GenBank/DDBJ whole genome shotgun (WGS) entry which is preliminary data.</text>
</comment>
<dbReference type="Proteomes" id="UP001257948">
    <property type="component" value="Unassembled WGS sequence"/>
</dbReference>
<evidence type="ECO:0000256" key="1">
    <source>
        <dbReference type="ARBA" id="ARBA00023015"/>
    </source>
</evidence>
<accession>A0ABU3M7N5</accession>
<feature type="domain" description="HTH araC/xylS-type" evidence="5">
    <location>
        <begin position="6"/>
        <end position="104"/>
    </location>
</feature>
<dbReference type="EMBL" id="JAVTLL010000052">
    <property type="protein sequence ID" value="MDT7847514.1"/>
    <property type="molecule type" value="Genomic_DNA"/>
</dbReference>
<evidence type="ECO:0000313" key="6">
    <source>
        <dbReference type="EMBL" id="MDT7847514.1"/>
    </source>
</evidence>
<evidence type="ECO:0000256" key="4">
    <source>
        <dbReference type="SAM" id="MobiDB-lite"/>
    </source>
</evidence>
<dbReference type="Gene3D" id="1.10.10.60">
    <property type="entry name" value="Homeodomain-like"/>
    <property type="match status" value="2"/>
</dbReference>
<dbReference type="RefSeq" id="WP_314207699.1">
    <property type="nucleotide sequence ID" value="NZ_JAVTLL010000052.1"/>
</dbReference>
<dbReference type="InterPro" id="IPR009057">
    <property type="entry name" value="Homeodomain-like_sf"/>
</dbReference>
<dbReference type="InterPro" id="IPR020449">
    <property type="entry name" value="Tscrpt_reg_AraC-type_HTH"/>
</dbReference>
<sequence>MEHLVQHAVTTIRERYWEPLSLDELAASAMVSKYHFLRMFSRVTGVTPGRFLSAVRLQEAKRLLLSTSLTVADIAVQVGYSSQGSFTRRFTESVGLSPTQYRKLSLSAGTDAAPAALSEAAPAPARPTPAARDTGSVTGALRTHGDLLSRVYVGAFDSPILQGAPASWSNASAPGRFTLPSVPKGTWYIHAVAHGRHPAGAADPKRTLLTAAVGPVRVQDDTVHRLDVTLCPQDWSRPPILSALTGLAPQPTAA</sequence>
<dbReference type="PANTHER" id="PTHR46796">
    <property type="entry name" value="HTH-TYPE TRANSCRIPTIONAL ACTIVATOR RHAS-RELATED"/>
    <property type="match status" value="1"/>
</dbReference>
<dbReference type="PANTHER" id="PTHR46796:SF2">
    <property type="entry name" value="TRANSCRIPTIONAL REGULATORY PROTEIN"/>
    <property type="match status" value="1"/>
</dbReference>
<dbReference type="Pfam" id="PF12833">
    <property type="entry name" value="HTH_18"/>
    <property type="match status" value="1"/>
</dbReference>
<dbReference type="SUPFAM" id="SSF46689">
    <property type="entry name" value="Homeodomain-like"/>
    <property type="match status" value="2"/>
</dbReference>
<protein>
    <submittedName>
        <fullName evidence="6">AraC family transcriptional regulator</fullName>
    </submittedName>
</protein>
<organism evidence="6 7">
    <name type="scientific">Streptomyces justiciae</name>
    <dbReference type="NCBI Taxonomy" id="2780140"/>
    <lineage>
        <taxon>Bacteria</taxon>
        <taxon>Bacillati</taxon>
        <taxon>Actinomycetota</taxon>
        <taxon>Actinomycetes</taxon>
        <taxon>Kitasatosporales</taxon>
        <taxon>Streptomycetaceae</taxon>
        <taxon>Streptomyces</taxon>
    </lineage>
</organism>
<feature type="region of interest" description="Disordered" evidence="4">
    <location>
        <begin position="115"/>
        <end position="138"/>
    </location>
</feature>
<name>A0ABU3M7N5_9ACTN</name>
<proteinExistence type="predicted"/>
<evidence type="ECO:0000256" key="3">
    <source>
        <dbReference type="ARBA" id="ARBA00023163"/>
    </source>
</evidence>
<keyword evidence="1" id="KW-0805">Transcription regulation</keyword>
<evidence type="ECO:0000313" key="7">
    <source>
        <dbReference type="Proteomes" id="UP001257948"/>
    </source>
</evidence>
<keyword evidence="7" id="KW-1185">Reference proteome</keyword>
<dbReference type="PROSITE" id="PS01124">
    <property type="entry name" value="HTH_ARAC_FAMILY_2"/>
    <property type="match status" value="1"/>
</dbReference>
<dbReference type="InterPro" id="IPR050204">
    <property type="entry name" value="AraC_XylS_family_regulators"/>
</dbReference>
<keyword evidence="3" id="KW-0804">Transcription</keyword>
<dbReference type="PRINTS" id="PR00032">
    <property type="entry name" value="HTHARAC"/>
</dbReference>
<reference evidence="7" key="1">
    <citation type="submission" date="2023-07" db="EMBL/GenBank/DDBJ databases">
        <title>Draft genome sequence of the endophytic actinobacterium Streptomyces justiciae WPN32, a potential antibiotic producer.</title>
        <authorList>
            <person name="Yasawong M."/>
            <person name="Pana W."/>
            <person name="Ganta P."/>
            <person name="Santapan N."/>
            <person name="Songngamsuk T."/>
            <person name="Phatcharaharikarn M."/>
            <person name="Kerdtoob S."/>
            <person name="Nantapong N."/>
        </authorList>
    </citation>
    <scope>NUCLEOTIDE SEQUENCE [LARGE SCALE GENOMIC DNA]</scope>
    <source>
        <strain evidence="7">WPN32</strain>
    </source>
</reference>
<dbReference type="SMART" id="SM00342">
    <property type="entry name" value="HTH_ARAC"/>
    <property type="match status" value="1"/>
</dbReference>
<feature type="compositionally biased region" description="Low complexity" evidence="4">
    <location>
        <begin position="115"/>
        <end position="132"/>
    </location>
</feature>